<keyword evidence="1" id="KW-0732">Signal</keyword>
<evidence type="ECO:0000256" key="1">
    <source>
        <dbReference type="SAM" id="SignalP"/>
    </source>
</evidence>
<evidence type="ECO:0008006" key="4">
    <source>
        <dbReference type="Google" id="ProtNLM"/>
    </source>
</evidence>
<feature type="chain" id="PRO_5012386099" description="RxLR effector protein" evidence="1">
    <location>
        <begin position="19"/>
        <end position="86"/>
    </location>
</feature>
<feature type="signal peptide" evidence="1">
    <location>
        <begin position="1"/>
        <end position="18"/>
    </location>
</feature>
<dbReference type="RefSeq" id="XP_022576748.1">
    <property type="nucleotide sequence ID" value="XM_022727646.1"/>
</dbReference>
<dbReference type="GeneID" id="34614110"/>
<organism evidence="2 3">
    <name type="scientific">Penicilliopsis zonata CBS 506.65</name>
    <dbReference type="NCBI Taxonomy" id="1073090"/>
    <lineage>
        <taxon>Eukaryota</taxon>
        <taxon>Fungi</taxon>
        <taxon>Dikarya</taxon>
        <taxon>Ascomycota</taxon>
        <taxon>Pezizomycotina</taxon>
        <taxon>Eurotiomycetes</taxon>
        <taxon>Eurotiomycetidae</taxon>
        <taxon>Eurotiales</taxon>
        <taxon>Aspergillaceae</taxon>
        <taxon>Penicilliopsis</taxon>
    </lineage>
</organism>
<dbReference type="AlphaFoldDB" id="A0A1L9S504"/>
<name>A0A1L9S504_9EURO</name>
<gene>
    <name evidence="2" type="ORF">ASPZODRAFT_20689</name>
</gene>
<sequence>MKTSLLAIVAALAMGVLAAPLGMEIPARRNDASAAVDEKNDVQDWLKRGVDVDEKNDVQDWLKRGVDVDEKNDVQDWLKRNFKKAE</sequence>
<accession>A0A1L9S504</accession>
<dbReference type="VEuPathDB" id="FungiDB:ASPZODRAFT_20689"/>
<evidence type="ECO:0000313" key="2">
    <source>
        <dbReference type="EMBL" id="OJJ42238.1"/>
    </source>
</evidence>
<dbReference type="EMBL" id="KV878364">
    <property type="protein sequence ID" value="OJJ42238.1"/>
    <property type="molecule type" value="Genomic_DNA"/>
</dbReference>
<proteinExistence type="predicted"/>
<reference evidence="3" key="1">
    <citation type="journal article" date="2017" name="Genome Biol.">
        <title>Comparative genomics reveals high biological diversity and specific adaptations in the industrially and medically important fungal genus Aspergillus.</title>
        <authorList>
            <person name="de Vries R.P."/>
            <person name="Riley R."/>
            <person name="Wiebenga A."/>
            <person name="Aguilar-Osorio G."/>
            <person name="Amillis S."/>
            <person name="Uchima C.A."/>
            <person name="Anderluh G."/>
            <person name="Asadollahi M."/>
            <person name="Askin M."/>
            <person name="Barry K."/>
            <person name="Battaglia E."/>
            <person name="Bayram O."/>
            <person name="Benocci T."/>
            <person name="Braus-Stromeyer S.A."/>
            <person name="Caldana C."/>
            <person name="Canovas D."/>
            <person name="Cerqueira G.C."/>
            <person name="Chen F."/>
            <person name="Chen W."/>
            <person name="Choi C."/>
            <person name="Clum A."/>
            <person name="Dos Santos R.A."/>
            <person name="Damasio A.R."/>
            <person name="Diallinas G."/>
            <person name="Emri T."/>
            <person name="Fekete E."/>
            <person name="Flipphi M."/>
            <person name="Freyberg S."/>
            <person name="Gallo A."/>
            <person name="Gournas C."/>
            <person name="Habgood R."/>
            <person name="Hainaut M."/>
            <person name="Harispe M.L."/>
            <person name="Henrissat B."/>
            <person name="Hilden K.S."/>
            <person name="Hope R."/>
            <person name="Hossain A."/>
            <person name="Karabika E."/>
            <person name="Karaffa L."/>
            <person name="Karanyi Z."/>
            <person name="Krasevec N."/>
            <person name="Kuo A."/>
            <person name="Kusch H."/>
            <person name="LaButti K."/>
            <person name="Lagendijk E.L."/>
            <person name="Lapidus A."/>
            <person name="Levasseur A."/>
            <person name="Lindquist E."/>
            <person name="Lipzen A."/>
            <person name="Logrieco A.F."/>
            <person name="MacCabe A."/>
            <person name="Maekelae M.R."/>
            <person name="Malavazi I."/>
            <person name="Melin P."/>
            <person name="Meyer V."/>
            <person name="Mielnichuk N."/>
            <person name="Miskei M."/>
            <person name="Molnar A.P."/>
            <person name="Mule G."/>
            <person name="Ngan C.Y."/>
            <person name="Orejas M."/>
            <person name="Orosz E."/>
            <person name="Ouedraogo J.P."/>
            <person name="Overkamp K.M."/>
            <person name="Park H.-S."/>
            <person name="Perrone G."/>
            <person name="Piumi F."/>
            <person name="Punt P.J."/>
            <person name="Ram A.F."/>
            <person name="Ramon A."/>
            <person name="Rauscher S."/>
            <person name="Record E."/>
            <person name="Riano-Pachon D.M."/>
            <person name="Robert V."/>
            <person name="Roehrig J."/>
            <person name="Ruller R."/>
            <person name="Salamov A."/>
            <person name="Salih N.S."/>
            <person name="Samson R.A."/>
            <person name="Sandor E."/>
            <person name="Sanguinetti M."/>
            <person name="Schuetze T."/>
            <person name="Sepcic K."/>
            <person name="Shelest E."/>
            <person name="Sherlock G."/>
            <person name="Sophianopoulou V."/>
            <person name="Squina F.M."/>
            <person name="Sun H."/>
            <person name="Susca A."/>
            <person name="Todd R.B."/>
            <person name="Tsang A."/>
            <person name="Unkles S.E."/>
            <person name="van de Wiele N."/>
            <person name="van Rossen-Uffink D."/>
            <person name="Oliveira J.V."/>
            <person name="Vesth T.C."/>
            <person name="Visser J."/>
            <person name="Yu J.-H."/>
            <person name="Zhou M."/>
            <person name="Andersen M.R."/>
            <person name="Archer D.B."/>
            <person name="Baker S.E."/>
            <person name="Benoit I."/>
            <person name="Brakhage A.A."/>
            <person name="Braus G.H."/>
            <person name="Fischer R."/>
            <person name="Frisvad J.C."/>
            <person name="Goldman G.H."/>
            <person name="Houbraken J."/>
            <person name="Oakley B."/>
            <person name="Pocsi I."/>
            <person name="Scazzocchio C."/>
            <person name="Seiboth B."/>
            <person name="vanKuyk P.A."/>
            <person name="Wortman J."/>
            <person name="Dyer P.S."/>
            <person name="Grigoriev I.V."/>
        </authorList>
    </citation>
    <scope>NUCLEOTIDE SEQUENCE [LARGE SCALE GENOMIC DNA]</scope>
    <source>
        <strain evidence="3">CBS 506.65</strain>
    </source>
</reference>
<dbReference type="Proteomes" id="UP000184188">
    <property type="component" value="Unassembled WGS sequence"/>
</dbReference>
<keyword evidence="3" id="KW-1185">Reference proteome</keyword>
<evidence type="ECO:0000313" key="3">
    <source>
        <dbReference type="Proteomes" id="UP000184188"/>
    </source>
</evidence>
<protein>
    <recommendedName>
        <fullName evidence="4">RxLR effector protein</fullName>
    </recommendedName>
</protein>